<feature type="transmembrane region" description="Helical" evidence="4">
    <location>
        <begin position="119"/>
        <end position="135"/>
    </location>
</feature>
<accession>A0AA96FC33</accession>
<keyword evidence="4" id="KW-0472">Membrane</keyword>
<keyword evidence="4" id="KW-1133">Transmembrane helix</keyword>
<proteinExistence type="predicted"/>
<dbReference type="RefSeq" id="WP_313543693.1">
    <property type="nucleotide sequence ID" value="NZ_CP134880.1"/>
</dbReference>
<dbReference type="PANTHER" id="PTHR24421:SF61">
    <property type="entry name" value="OXYGEN SENSOR HISTIDINE KINASE NREB"/>
    <property type="match status" value="1"/>
</dbReference>
<dbReference type="GO" id="GO:0000160">
    <property type="term" value="P:phosphorelay signal transduction system"/>
    <property type="evidence" value="ECO:0007669"/>
    <property type="project" value="UniProtKB-KW"/>
</dbReference>
<dbReference type="InterPro" id="IPR050482">
    <property type="entry name" value="Sensor_HK_TwoCompSys"/>
</dbReference>
<keyword evidence="1" id="KW-0808">Transferase</keyword>
<dbReference type="InterPro" id="IPR003594">
    <property type="entry name" value="HATPase_dom"/>
</dbReference>
<feature type="transmembrane region" description="Helical" evidence="4">
    <location>
        <begin position="88"/>
        <end position="107"/>
    </location>
</feature>
<feature type="transmembrane region" description="Helical" evidence="4">
    <location>
        <begin position="170"/>
        <end position="188"/>
    </location>
</feature>
<protein>
    <submittedName>
        <fullName evidence="6">ATP-binding protein</fullName>
    </submittedName>
</protein>
<gene>
    <name evidence="6" type="ORF">RN607_00835</name>
</gene>
<sequence>MTTAATLAPHRVDPDHPGPAAERMLRNVYLSCGLGGLVFAGLLMPVALGQLHELNPIFGLATIAVGLVAPISLALLATWAPIRVMRRLAGTIVIVFALMHVTFPLFLSGGPGTLSGAPWVQGINALHAVIATVVWQSGWVWLYGIAQAPVVYLTQIAAGTSVNPRPFQDAIGGMLYSLILMGVSLAVMRAAHRVDAVAQSARLEASAQASASTREREQTRINAIVHDDIMSVLYAAASPTAPEGLEARATEALAEIEALADDDQSRRAYPPAGLVAMLRATALDVCHDTDLRAEWTGEDPIPSDVASSVSEALAEALRNSIRHAGPIDSVRRSVTVAARPDAVTVVCADDGTGFDRSEISDRRLGIRVSIIERMRSLDGGSADVTSGVGRGTTVTLEWRRP</sequence>
<dbReference type="EMBL" id="CP134880">
    <property type="protein sequence ID" value="WNM27579.1"/>
    <property type="molecule type" value="Genomic_DNA"/>
</dbReference>
<dbReference type="KEGG" id="dcp:RN607_00835"/>
<keyword evidence="2" id="KW-0418">Kinase</keyword>
<feature type="transmembrane region" description="Helical" evidence="4">
    <location>
        <begin position="57"/>
        <end position="76"/>
    </location>
</feature>
<feature type="domain" description="Histidine kinase/HSP90-like ATPase" evidence="5">
    <location>
        <begin position="308"/>
        <end position="399"/>
    </location>
</feature>
<dbReference type="GO" id="GO:0016301">
    <property type="term" value="F:kinase activity"/>
    <property type="evidence" value="ECO:0007669"/>
    <property type="project" value="UniProtKB-KW"/>
</dbReference>
<evidence type="ECO:0000256" key="2">
    <source>
        <dbReference type="ARBA" id="ARBA00022777"/>
    </source>
</evidence>
<keyword evidence="6" id="KW-0547">Nucleotide-binding</keyword>
<dbReference type="PANTHER" id="PTHR24421">
    <property type="entry name" value="NITRATE/NITRITE SENSOR PROTEIN NARX-RELATED"/>
    <property type="match status" value="1"/>
</dbReference>
<dbReference type="SUPFAM" id="SSF55874">
    <property type="entry name" value="ATPase domain of HSP90 chaperone/DNA topoisomerase II/histidine kinase"/>
    <property type="match status" value="1"/>
</dbReference>
<dbReference type="AlphaFoldDB" id="A0AA96FC33"/>
<keyword evidence="3" id="KW-0902">Two-component regulatory system</keyword>
<evidence type="ECO:0000259" key="5">
    <source>
        <dbReference type="Pfam" id="PF02518"/>
    </source>
</evidence>
<evidence type="ECO:0000256" key="1">
    <source>
        <dbReference type="ARBA" id="ARBA00022679"/>
    </source>
</evidence>
<reference evidence="6" key="1">
    <citation type="submission" date="2023-09" db="EMBL/GenBank/DDBJ databases">
        <title>Demequina sp. a novel bacteria isolated from Capsicum annuum.</title>
        <authorList>
            <person name="Humaira Z."/>
            <person name="Lee J."/>
            <person name="Cho D."/>
        </authorList>
    </citation>
    <scope>NUCLEOTIDE SEQUENCE</scope>
    <source>
        <strain evidence="6">PMTSA13</strain>
    </source>
</reference>
<dbReference type="InterPro" id="IPR036890">
    <property type="entry name" value="HATPase_C_sf"/>
</dbReference>
<name>A0AA96FC33_9MICO</name>
<dbReference type="Gene3D" id="3.30.565.10">
    <property type="entry name" value="Histidine kinase-like ATPase, C-terminal domain"/>
    <property type="match status" value="1"/>
</dbReference>
<dbReference type="Pfam" id="PF02518">
    <property type="entry name" value="HATPase_c"/>
    <property type="match status" value="1"/>
</dbReference>
<feature type="transmembrane region" description="Helical" evidence="4">
    <location>
        <begin position="28"/>
        <end position="51"/>
    </location>
</feature>
<dbReference type="Proteomes" id="UP001303408">
    <property type="component" value="Chromosome"/>
</dbReference>
<organism evidence="6">
    <name type="scientific">Demequina capsici</name>
    <dbReference type="NCBI Taxonomy" id="3075620"/>
    <lineage>
        <taxon>Bacteria</taxon>
        <taxon>Bacillati</taxon>
        <taxon>Actinomycetota</taxon>
        <taxon>Actinomycetes</taxon>
        <taxon>Micrococcales</taxon>
        <taxon>Demequinaceae</taxon>
        <taxon>Demequina</taxon>
    </lineage>
</organism>
<keyword evidence="6" id="KW-0067">ATP-binding</keyword>
<evidence type="ECO:0000313" key="6">
    <source>
        <dbReference type="EMBL" id="WNM27579.1"/>
    </source>
</evidence>
<evidence type="ECO:0000256" key="4">
    <source>
        <dbReference type="SAM" id="Phobius"/>
    </source>
</evidence>
<dbReference type="GO" id="GO:0005524">
    <property type="term" value="F:ATP binding"/>
    <property type="evidence" value="ECO:0007669"/>
    <property type="project" value="UniProtKB-KW"/>
</dbReference>
<evidence type="ECO:0000256" key="3">
    <source>
        <dbReference type="ARBA" id="ARBA00023012"/>
    </source>
</evidence>
<keyword evidence="4" id="KW-0812">Transmembrane</keyword>